<sequence length="516" mass="57426">MASKPSTKSPHVVLLPFPLLGHLLPTMGLAKKLASNGLVVSFMCAEHRFENVQRAHAAQGGDPRIRLVSLPDKVPRGEIILDAGLDSVIWTAEGTEKVVDSFEKLIDSMMEDLEEDILSPGPPVCIISETFLSWTQDIANKWGIERYVFDPSPAAFMSTVFHVPTLIAEGRLPLHFSQHKLDNENTNGLIAVPGLPPLHESDFHTSLQDISPKFMHDFFIRHCLRVTEASGILMNTFYELEPTAIDTLRSRSSNKGIVIQPVGPLLPSVVFGSDAPEIMKQRSFLSPDDRKCLQWLDSQANSSVVYVAFGSMGSPSEEQIYELALGLEASKQPFLWVLRRPFKADVTQQILHARPAVHDLLPQGFLNRTEKQGLVVSTWAPQLLVLAHPATGSFLTHCGWNSTLESICMGVPLLTFPQFADQRQICRMLVDQLKIAGELHRREDGLSPKEEIEKKLSLFKTGGEGDAMRERARQLRDAARKSVSPGGSSQMQLEEFAQSMSQKAELRRNTRKLQQN</sequence>
<organism evidence="1 2">
    <name type="scientific">Diphasiastrum complanatum</name>
    <name type="common">Issler's clubmoss</name>
    <name type="synonym">Lycopodium complanatum</name>
    <dbReference type="NCBI Taxonomy" id="34168"/>
    <lineage>
        <taxon>Eukaryota</taxon>
        <taxon>Viridiplantae</taxon>
        <taxon>Streptophyta</taxon>
        <taxon>Embryophyta</taxon>
        <taxon>Tracheophyta</taxon>
        <taxon>Lycopodiopsida</taxon>
        <taxon>Lycopodiales</taxon>
        <taxon>Lycopodiaceae</taxon>
        <taxon>Lycopodioideae</taxon>
        <taxon>Diphasiastrum</taxon>
    </lineage>
</organism>
<keyword evidence="2" id="KW-1185">Reference proteome</keyword>
<comment type="caution">
    <text evidence="1">The sequence shown here is derived from an EMBL/GenBank/DDBJ whole genome shotgun (WGS) entry which is preliminary data.</text>
</comment>
<accession>A0ACC2B9X7</accession>
<evidence type="ECO:0000313" key="1">
    <source>
        <dbReference type="EMBL" id="KAJ7526531.1"/>
    </source>
</evidence>
<reference evidence="2" key="1">
    <citation type="journal article" date="2024" name="Proc. Natl. Acad. Sci. U.S.A.">
        <title>Extraordinary preservation of gene collinearity over three hundred million years revealed in homosporous lycophytes.</title>
        <authorList>
            <person name="Li C."/>
            <person name="Wickell D."/>
            <person name="Kuo L.Y."/>
            <person name="Chen X."/>
            <person name="Nie B."/>
            <person name="Liao X."/>
            <person name="Peng D."/>
            <person name="Ji J."/>
            <person name="Jenkins J."/>
            <person name="Williams M."/>
            <person name="Shu S."/>
            <person name="Plott C."/>
            <person name="Barry K."/>
            <person name="Rajasekar S."/>
            <person name="Grimwood J."/>
            <person name="Han X."/>
            <person name="Sun S."/>
            <person name="Hou Z."/>
            <person name="He W."/>
            <person name="Dai G."/>
            <person name="Sun C."/>
            <person name="Schmutz J."/>
            <person name="Leebens-Mack J.H."/>
            <person name="Li F.W."/>
            <person name="Wang L."/>
        </authorList>
    </citation>
    <scope>NUCLEOTIDE SEQUENCE [LARGE SCALE GENOMIC DNA]</scope>
    <source>
        <strain evidence="2">cv. PW_Plant_1</strain>
    </source>
</reference>
<evidence type="ECO:0000313" key="2">
    <source>
        <dbReference type="Proteomes" id="UP001162992"/>
    </source>
</evidence>
<protein>
    <submittedName>
        <fullName evidence="1">Uncharacterized protein</fullName>
    </submittedName>
</protein>
<name>A0ACC2B9X7_DIPCM</name>
<dbReference type="EMBL" id="CM055107">
    <property type="protein sequence ID" value="KAJ7526531.1"/>
    <property type="molecule type" value="Genomic_DNA"/>
</dbReference>
<gene>
    <name evidence="1" type="ORF">O6H91_16G010500</name>
</gene>
<proteinExistence type="predicted"/>
<dbReference type="Proteomes" id="UP001162992">
    <property type="component" value="Chromosome 16"/>
</dbReference>